<protein>
    <submittedName>
        <fullName evidence="1">Uncharacterized protein</fullName>
    </submittedName>
</protein>
<accession>A0A518CJH0</accession>
<sequence length="77" mass="8487">MHSNYRSDATPYIKDNTESFGDFRQDIIGGIICEQVILTARSGNQLDLVIDKEGVPTIGRVEHSPKGAVHISNHLPL</sequence>
<name>A0A518CJH0_9PLAN</name>
<evidence type="ECO:0000313" key="2">
    <source>
        <dbReference type="Proteomes" id="UP000317178"/>
    </source>
</evidence>
<proteinExistence type="predicted"/>
<dbReference type="EMBL" id="CP036281">
    <property type="protein sequence ID" value="QDU79376.1"/>
    <property type="molecule type" value="Genomic_DNA"/>
</dbReference>
<dbReference type="KEGG" id="plon:Pla110_10840"/>
<dbReference type="AlphaFoldDB" id="A0A518CJH0"/>
<evidence type="ECO:0000313" key="1">
    <source>
        <dbReference type="EMBL" id="QDU79376.1"/>
    </source>
</evidence>
<dbReference type="Proteomes" id="UP000317178">
    <property type="component" value="Chromosome"/>
</dbReference>
<reference evidence="1 2" key="1">
    <citation type="submission" date="2019-02" db="EMBL/GenBank/DDBJ databases">
        <title>Deep-cultivation of Planctomycetes and their phenomic and genomic characterization uncovers novel biology.</title>
        <authorList>
            <person name="Wiegand S."/>
            <person name="Jogler M."/>
            <person name="Boedeker C."/>
            <person name="Pinto D."/>
            <person name="Vollmers J."/>
            <person name="Rivas-Marin E."/>
            <person name="Kohn T."/>
            <person name="Peeters S.H."/>
            <person name="Heuer A."/>
            <person name="Rast P."/>
            <person name="Oberbeckmann S."/>
            <person name="Bunk B."/>
            <person name="Jeske O."/>
            <person name="Meyerdierks A."/>
            <person name="Storesund J.E."/>
            <person name="Kallscheuer N."/>
            <person name="Luecker S."/>
            <person name="Lage O.M."/>
            <person name="Pohl T."/>
            <person name="Merkel B.J."/>
            <person name="Hornburger P."/>
            <person name="Mueller R.-W."/>
            <person name="Bruemmer F."/>
            <person name="Labrenz M."/>
            <person name="Spormann A.M."/>
            <person name="Op den Camp H."/>
            <person name="Overmann J."/>
            <person name="Amann R."/>
            <person name="Jetten M.S.M."/>
            <person name="Mascher T."/>
            <person name="Medema M.H."/>
            <person name="Devos D.P."/>
            <person name="Kaster A.-K."/>
            <person name="Ovreas L."/>
            <person name="Rohde M."/>
            <person name="Galperin M.Y."/>
            <person name="Jogler C."/>
        </authorList>
    </citation>
    <scope>NUCLEOTIDE SEQUENCE [LARGE SCALE GENOMIC DNA]</scope>
    <source>
        <strain evidence="1 2">Pla110</strain>
    </source>
</reference>
<gene>
    <name evidence="1" type="ORF">Pla110_10840</name>
</gene>
<keyword evidence="2" id="KW-1185">Reference proteome</keyword>
<organism evidence="1 2">
    <name type="scientific">Polystyrenella longa</name>
    <dbReference type="NCBI Taxonomy" id="2528007"/>
    <lineage>
        <taxon>Bacteria</taxon>
        <taxon>Pseudomonadati</taxon>
        <taxon>Planctomycetota</taxon>
        <taxon>Planctomycetia</taxon>
        <taxon>Planctomycetales</taxon>
        <taxon>Planctomycetaceae</taxon>
        <taxon>Polystyrenella</taxon>
    </lineage>
</organism>